<keyword evidence="1" id="KW-0732">Signal</keyword>
<protein>
    <submittedName>
        <fullName evidence="2">Cyclase</fullName>
    </submittedName>
</protein>
<comment type="caution">
    <text evidence="2">The sequence shown here is derived from an EMBL/GenBank/DDBJ whole genome shotgun (WGS) entry which is preliminary data.</text>
</comment>
<organism evidence="2 3">
    <name type="scientific">Longimycelium tulufanense</name>
    <dbReference type="NCBI Taxonomy" id="907463"/>
    <lineage>
        <taxon>Bacteria</taxon>
        <taxon>Bacillati</taxon>
        <taxon>Actinomycetota</taxon>
        <taxon>Actinomycetes</taxon>
        <taxon>Pseudonocardiales</taxon>
        <taxon>Pseudonocardiaceae</taxon>
        <taxon>Longimycelium</taxon>
    </lineage>
</organism>
<evidence type="ECO:0000313" key="2">
    <source>
        <dbReference type="EMBL" id="GGM53137.1"/>
    </source>
</evidence>
<evidence type="ECO:0000313" key="3">
    <source>
        <dbReference type="Proteomes" id="UP000637578"/>
    </source>
</evidence>
<dbReference type="EMBL" id="BMMK01000010">
    <property type="protein sequence ID" value="GGM53137.1"/>
    <property type="molecule type" value="Genomic_DNA"/>
</dbReference>
<proteinExistence type="predicted"/>
<reference evidence="2" key="2">
    <citation type="submission" date="2020-09" db="EMBL/GenBank/DDBJ databases">
        <authorList>
            <person name="Sun Q."/>
            <person name="Zhou Y."/>
        </authorList>
    </citation>
    <scope>NUCLEOTIDE SEQUENCE</scope>
    <source>
        <strain evidence="2">CGMCC 4.5737</strain>
    </source>
</reference>
<reference evidence="2" key="1">
    <citation type="journal article" date="2014" name="Int. J. Syst. Evol. Microbiol.">
        <title>Complete genome sequence of Corynebacterium casei LMG S-19264T (=DSM 44701T), isolated from a smear-ripened cheese.</title>
        <authorList>
            <consortium name="US DOE Joint Genome Institute (JGI-PGF)"/>
            <person name="Walter F."/>
            <person name="Albersmeier A."/>
            <person name="Kalinowski J."/>
            <person name="Ruckert C."/>
        </authorList>
    </citation>
    <scope>NUCLEOTIDE SEQUENCE</scope>
    <source>
        <strain evidence="2">CGMCC 4.5737</strain>
    </source>
</reference>
<gene>
    <name evidence="2" type="ORF">GCM10012275_25170</name>
</gene>
<dbReference type="AlphaFoldDB" id="A0A8J3FU91"/>
<evidence type="ECO:0000256" key="1">
    <source>
        <dbReference type="SAM" id="SignalP"/>
    </source>
</evidence>
<feature type="signal peptide" evidence="1">
    <location>
        <begin position="1"/>
        <end position="23"/>
    </location>
</feature>
<keyword evidence="3" id="KW-1185">Reference proteome</keyword>
<feature type="chain" id="PRO_5035214480" evidence="1">
    <location>
        <begin position="24"/>
        <end position="204"/>
    </location>
</feature>
<name>A0A8J3FU91_9PSEU</name>
<accession>A0A8J3FU91</accession>
<dbReference type="RefSeq" id="WP_229686301.1">
    <property type="nucleotide sequence ID" value="NZ_BMMK01000010.1"/>
</dbReference>
<sequence>MTTGVVTALTLLPCTALTIPASAATTTTATYKCQGSAMNRTVEFTLTQDLTATAPESVSAGGALTVVHDPAPNKVPDTVGNFTVKEVRNARLHVPIPTNSSYVSAGLSGGAGLNSTPTVAREGDEVVISVAGPIKGGADIELPTLRLDLTAGAEGTIESKLGGTGYDDPGLTFTATIQASIITVDAPVSCYPDPNPPLTTTTIN</sequence>
<dbReference type="Proteomes" id="UP000637578">
    <property type="component" value="Unassembled WGS sequence"/>
</dbReference>